<keyword evidence="2" id="KW-1185">Reference proteome</keyword>
<reference evidence="1" key="1">
    <citation type="submission" date="2021-06" db="EMBL/GenBank/DDBJ databases">
        <authorList>
            <person name="Kallberg Y."/>
            <person name="Tangrot J."/>
            <person name="Rosling A."/>
        </authorList>
    </citation>
    <scope>NUCLEOTIDE SEQUENCE</scope>
    <source>
        <strain evidence="1">MA461A</strain>
    </source>
</reference>
<dbReference type="Proteomes" id="UP000789920">
    <property type="component" value="Unassembled WGS sequence"/>
</dbReference>
<dbReference type="EMBL" id="CAJVQC010108427">
    <property type="protein sequence ID" value="CAG8834178.1"/>
    <property type="molecule type" value="Genomic_DNA"/>
</dbReference>
<comment type="caution">
    <text evidence="1">The sequence shown here is derived from an EMBL/GenBank/DDBJ whole genome shotgun (WGS) entry which is preliminary data.</text>
</comment>
<organism evidence="1 2">
    <name type="scientific">Racocetra persica</name>
    <dbReference type="NCBI Taxonomy" id="160502"/>
    <lineage>
        <taxon>Eukaryota</taxon>
        <taxon>Fungi</taxon>
        <taxon>Fungi incertae sedis</taxon>
        <taxon>Mucoromycota</taxon>
        <taxon>Glomeromycotina</taxon>
        <taxon>Glomeromycetes</taxon>
        <taxon>Diversisporales</taxon>
        <taxon>Gigasporaceae</taxon>
        <taxon>Racocetra</taxon>
    </lineage>
</organism>
<gene>
    <name evidence="1" type="ORF">RPERSI_LOCUS29107</name>
</gene>
<name>A0ACA9SC36_9GLOM</name>
<feature type="non-terminal residue" evidence="1">
    <location>
        <position position="1"/>
    </location>
</feature>
<proteinExistence type="predicted"/>
<sequence length="55" mass="6433">SETLPNNASGYLKVEMVKENPIFDVRNWNLRKRKNPKTKVDFQLCDKQNRVGEAL</sequence>
<feature type="non-terminal residue" evidence="1">
    <location>
        <position position="55"/>
    </location>
</feature>
<protein>
    <submittedName>
        <fullName evidence="1">14736_t:CDS:1</fullName>
    </submittedName>
</protein>
<evidence type="ECO:0000313" key="2">
    <source>
        <dbReference type="Proteomes" id="UP000789920"/>
    </source>
</evidence>
<accession>A0ACA9SC36</accession>
<evidence type="ECO:0000313" key="1">
    <source>
        <dbReference type="EMBL" id="CAG8834178.1"/>
    </source>
</evidence>